<proteinExistence type="predicted"/>
<dbReference type="AlphaFoldDB" id="A0A085NBY4"/>
<keyword evidence="3" id="KW-1185">Reference proteome</keyword>
<dbReference type="Proteomes" id="UP000030764">
    <property type="component" value="Unassembled WGS sequence"/>
</dbReference>
<sequence>MDVGMARNNKWRSNGSRAIWGALALKRLRNYDLAELSPPLLAYTYFSEGRYSVHADYKIDIQRSSFRDDLVGFDLVSSR</sequence>
<dbReference type="EMBL" id="KL363234">
    <property type="protein sequence ID" value="KFD51840.1"/>
    <property type="molecule type" value="Genomic_DNA"/>
</dbReference>
<organism evidence="2">
    <name type="scientific">Trichuris suis</name>
    <name type="common">pig whipworm</name>
    <dbReference type="NCBI Taxonomy" id="68888"/>
    <lineage>
        <taxon>Eukaryota</taxon>
        <taxon>Metazoa</taxon>
        <taxon>Ecdysozoa</taxon>
        <taxon>Nematoda</taxon>
        <taxon>Enoplea</taxon>
        <taxon>Dorylaimia</taxon>
        <taxon>Trichinellida</taxon>
        <taxon>Trichuridae</taxon>
        <taxon>Trichuris</taxon>
    </lineage>
</organism>
<gene>
    <name evidence="1" type="ORF">M513_07169</name>
    <name evidence="2" type="ORF">M514_07169</name>
</gene>
<reference evidence="2 3" key="1">
    <citation type="journal article" date="2014" name="Nat. Genet.">
        <title>Genome and transcriptome of the porcine whipworm Trichuris suis.</title>
        <authorList>
            <person name="Jex A.R."/>
            <person name="Nejsum P."/>
            <person name="Schwarz E.M."/>
            <person name="Hu L."/>
            <person name="Young N.D."/>
            <person name="Hall R.S."/>
            <person name="Korhonen P.K."/>
            <person name="Liao S."/>
            <person name="Thamsborg S."/>
            <person name="Xia J."/>
            <person name="Xu P."/>
            <person name="Wang S."/>
            <person name="Scheerlinck J.P."/>
            <person name="Hofmann A."/>
            <person name="Sternberg P.W."/>
            <person name="Wang J."/>
            <person name="Gasser R.B."/>
        </authorList>
    </citation>
    <scope>NUCLEOTIDE SEQUENCE [LARGE SCALE GENOMIC DNA]</scope>
    <source>
        <strain evidence="2">DCEP-RM93F</strain>
        <strain evidence="1">DCEP-RM93M</strain>
    </source>
</reference>
<accession>A0A085NBY4</accession>
<evidence type="ECO:0000313" key="3">
    <source>
        <dbReference type="Proteomes" id="UP000030764"/>
    </source>
</evidence>
<dbReference type="Proteomes" id="UP000030758">
    <property type="component" value="Unassembled WGS sequence"/>
</dbReference>
<dbReference type="EMBL" id="KL367519">
    <property type="protein sequence ID" value="KFD66980.1"/>
    <property type="molecule type" value="Genomic_DNA"/>
</dbReference>
<evidence type="ECO:0000313" key="2">
    <source>
        <dbReference type="EMBL" id="KFD66980.1"/>
    </source>
</evidence>
<protein>
    <submittedName>
        <fullName evidence="2">Uncharacterized protein</fullName>
    </submittedName>
</protein>
<name>A0A085NBY4_9BILA</name>
<evidence type="ECO:0000313" key="1">
    <source>
        <dbReference type="EMBL" id="KFD51840.1"/>
    </source>
</evidence>